<keyword evidence="2" id="KW-0805">Transcription regulation</keyword>
<dbReference type="InterPro" id="IPR058163">
    <property type="entry name" value="LysR-type_TF_proteobact-type"/>
</dbReference>
<evidence type="ECO:0000313" key="7">
    <source>
        <dbReference type="Proteomes" id="UP001366060"/>
    </source>
</evidence>
<dbReference type="PRINTS" id="PR00039">
    <property type="entry name" value="HTHLYSR"/>
</dbReference>
<keyword evidence="4" id="KW-0804">Transcription</keyword>
<dbReference type="SUPFAM" id="SSF46785">
    <property type="entry name" value="Winged helix' DNA-binding domain"/>
    <property type="match status" value="1"/>
</dbReference>
<evidence type="ECO:0000259" key="5">
    <source>
        <dbReference type="PROSITE" id="PS50931"/>
    </source>
</evidence>
<dbReference type="Pfam" id="PF03466">
    <property type="entry name" value="LysR_substrate"/>
    <property type="match status" value="1"/>
</dbReference>
<name>A0ABU9HAE4_9GAMM</name>
<reference evidence="6 7" key="1">
    <citation type="submission" date="2024-02" db="EMBL/GenBank/DDBJ databases">
        <title>Bacteria isolated from the canopy kelp, Nereocystis luetkeana.</title>
        <authorList>
            <person name="Pfister C.A."/>
            <person name="Younker I.T."/>
            <person name="Light S.H."/>
        </authorList>
    </citation>
    <scope>NUCLEOTIDE SEQUENCE [LARGE SCALE GENOMIC DNA]</scope>
    <source>
        <strain evidence="6 7">TI.2.07</strain>
    </source>
</reference>
<evidence type="ECO:0000256" key="2">
    <source>
        <dbReference type="ARBA" id="ARBA00023015"/>
    </source>
</evidence>
<dbReference type="InterPro" id="IPR005119">
    <property type="entry name" value="LysR_subst-bd"/>
</dbReference>
<comment type="caution">
    <text evidence="6">The sequence shown here is derived from an EMBL/GenBank/DDBJ whole genome shotgun (WGS) entry which is preliminary data.</text>
</comment>
<dbReference type="Pfam" id="PF00126">
    <property type="entry name" value="HTH_1"/>
    <property type="match status" value="1"/>
</dbReference>
<dbReference type="Gene3D" id="3.40.190.10">
    <property type="entry name" value="Periplasmic binding protein-like II"/>
    <property type="match status" value="2"/>
</dbReference>
<keyword evidence="3" id="KW-0238">DNA-binding</keyword>
<dbReference type="PROSITE" id="PS50931">
    <property type="entry name" value="HTH_LYSR"/>
    <property type="match status" value="1"/>
</dbReference>
<organism evidence="6 7">
    <name type="scientific">Psychromonas arctica</name>
    <dbReference type="NCBI Taxonomy" id="168275"/>
    <lineage>
        <taxon>Bacteria</taxon>
        <taxon>Pseudomonadati</taxon>
        <taxon>Pseudomonadota</taxon>
        <taxon>Gammaproteobacteria</taxon>
        <taxon>Alteromonadales</taxon>
        <taxon>Psychromonadaceae</taxon>
        <taxon>Psychromonas</taxon>
    </lineage>
</organism>
<dbReference type="InterPro" id="IPR036390">
    <property type="entry name" value="WH_DNA-bd_sf"/>
</dbReference>
<evidence type="ECO:0000313" key="6">
    <source>
        <dbReference type="EMBL" id="MEL0658612.1"/>
    </source>
</evidence>
<dbReference type="PANTHER" id="PTHR30537">
    <property type="entry name" value="HTH-TYPE TRANSCRIPTIONAL REGULATOR"/>
    <property type="match status" value="1"/>
</dbReference>
<gene>
    <name evidence="6" type="ORF">V6255_05595</name>
</gene>
<evidence type="ECO:0000256" key="3">
    <source>
        <dbReference type="ARBA" id="ARBA00023125"/>
    </source>
</evidence>
<comment type="similarity">
    <text evidence="1">Belongs to the LysR transcriptional regulatory family.</text>
</comment>
<evidence type="ECO:0000256" key="4">
    <source>
        <dbReference type="ARBA" id="ARBA00023163"/>
    </source>
</evidence>
<feature type="domain" description="HTH lysR-type" evidence="5">
    <location>
        <begin position="8"/>
        <end position="65"/>
    </location>
</feature>
<dbReference type="Gene3D" id="1.10.10.10">
    <property type="entry name" value="Winged helix-like DNA-binding domain superfamily/Winged helix DNA-binding domain"/>
    <property type="match status" value="1"/>
</dbReference>
<dbReference type="InterPro" id="IPR000847">
    <property type="entry name" value="LysR_HTH_N"/>
</dbReference>
<proteinExistence type="inferred from homology"/>
<evidence type="ECO:0000256" key="1">
    <source>
        <dbReference type="ARBA" id="ARBA00009437"/>
    </source>
</evidence>
<accession>A0ABU9HAE4</accession>
<dbReference type="SUPFAM" id="SSF53850">
    <property type="entry name" value="Periplasmic binding protein-like II"/>
    <property type="match status" value="1"/>
</dbReference>
<dbReference type="RefSeq" id="WP_341627256.1">
    <property type="nucleotide sequence ID" value="NZ_JBAKBA010000009.1"/>
</dbReference>
<dbReference type="PANTHER" id="PTHR30537:SF26">
    <property type="entry name" value="GLYCINE CLEAVAGE SYSTEM TRANSCRIPTIONAL ACTIVATOR"/>
    <property type="match status" value="1"/>
</dbReference>
<keyword evidence="7" id="KW-1185">Reference proteome</keyword>
<dbReference type="EMBL" id="JBAKBA010000009">
    <property type="protein sequence ID" value="MEL0658612.1"/>
    <property type="molecule type" value="Genomic_DNA"/>
</dbReference>
<dbReference type="Proteomes" id="UP001366060">
    <property type="component" value="Unassembled WGS sequence"/>
</dbReference>
<protein>
    <submittedName>
        <fullName evidence="6">LysR substrate-binding domain-containing protein</fullName>
    </submittedName>
</protein>
<sequence>MLNETTLPSIKALRTFVAVADNMSFSKAAQELFVSQGAVSKNISALEKQLGQPLFNRRLNGIELTSAGKQYLPKIIEALEIIQYTTESLVLIDQVEEVLSLNVTPSFASLWLIPKIEQFYELNKNIRVRIKTGDGIIKKTNGESDIAVRCLAASTHYENATLLRKEKLVLVASPQLLEKSPITTLEDIQHHASIFHITRPQLWEQFKKQQGLVYNSIYSCTGFEHFYMSLEAAKGGLGLALLPDFMVNKLIENNELVNPLNMSMETNYAYYVFVPSYRLSSRKIYEFKKWVTESLGDDSAQ</sequence>
<dbReference type="InterPro" id="IPR036388">
    <property type="entry name" value="WH-like_DNA-bd_sf"/>
</dbReference>